<keyword evidence="1" id="KW-0378">Hydrolase</keyword>
<dbReference type="Proteomes" id="UP000018852">
    <property type="component" value="Unassembled WGS sequence"/>
</dbReference>
<dbReference type="GO" id="GO:0016787">
    <property type="term" value="F:hydrolase activity"/>
    <property type="evidence" value="ECO:0007669"/>
    <property type="project" value="UniProtKB-KW"/>
</dbReference>
<evidence type="ECO:0000313" key="2">
    <source>
        <dbReference type="Proteomes" id="UP000018852"/>
    </source>
</evidence>
<evidence type="ECO:0000313" key="1">
    <source>
        <dbReference type="EMBL" id="ETJ06135.1"/>
    </source>
</evidence>
<feature type="non-terminal residue" evidence="1">
    <location>
        <position position="1"/>
    </location>
</feature>
<reference evidence="1 2" key="1">
    <citation type="submission" date="2013-12" db="EMBL/GenBank/DDBJ databases">
        <title>A Varibaculum cambriense genome reconstructed from a premature infant gut community with otherwise low bacterial novelty that shifts toward anaerobic metabolism during the third week of life.</title>
        <authorList>
            <person name="Brown C.T."/>
            <person name="Sharon I."/>
            <person name="Thomas B.C."/>
            <person name="Castelle C.J."/>
            <person name="Morowitz M.J."/>
            <person name="Banfield J.F."/>
        </authorList>
    </citation>
    <scope>NUCLEOTIDE SEQUENCE [LARGE SCALE GENOMIC DNA]</scope>
    <source>
        <strain evidence="2">DORA_12</strain>
    </source>
</reference>
<name>W1VMT9_9ACTO</name>
<protein>
    <submittedName>
        <fullName evidence="1">HAD superfamily hydrolase</fullName>
    </submittedName>
</protein>
<dbReference type="AlphaFoldDB" id="W1VMT9"/>
<sequence>LDPDGNDYPVKALGVACHAVGGWQDTVTFVTELAARLAAQRLSTQEA</sequence>
<dbReference type="EMBL" id="AZLV01000370">
    <property type="protein sequence ID" value="ETJ06135.1"/>
    <property type="molecule type" value="Genomic_DNA"/>
</dbReference>
<comment type="caution">
    <text evidence="1">The sequence shown here is derived from an EMBL/GenBank/DDBJ whole genome shotgun (WGS) entry which is preliminary data.</text>
</comment>
<proteinExistence type="predicted"/>
<accession>W1VMT9</accession>
<organism evidence="1 2">
    <name type="scientific">Actinomyces urogenitalis DORA_12</name>
    <dbReference type="NCBI Taxonomy" id="1403939"/>
    <lineage>
        <taxon>Bacteria</taxon>
        <taxon>Bacillati</taxon>
        <taxon>Actinomycetota</taxon>
        <taxon>Actinomycetes</taxon>
        <taxon>Actinomycetales</taxon>
        <taxon>Actinomycetaceae</taxon>
        <taxon>Actinomyces</taxon>
    </lineage>
</organism>
<gene>
    <name evidence="1" type="ORF">Q605_AUC00370G0001</name>
</gene>